<organism evidence="1 2">
    <name type="scientific">Candida boidinii</name>
    <name type="common">Yeast</name>
    <dbReference type="NCBI Taxonomy" id="5477"/>
    <lineage>
        <taxon>Eukaryota</taxon>
        <taxon>Fungi</taxon>
        <taxon>Dikarya</taxon>
        <taxon>Ascomycota</taxon>
        <taxon>Saccharomycotina</taxon>
        <taxon>Pichiomycetes</taxon>
        <taxon>Pichiales</taxon>
        <taxon>Pichiaceae</taxon>
        <taxon>Ogataea</taxon>
        <taxon>Ogataea/Candida clade</taxon>
    </lineage>
</organism>
<dbReference type="Proteomes" id="UP001165120">
    <property type="component" value="Unassembled WGS sequence"/>
</dbReference>
<gene>
    <name evidence="1" type="ORF">Cboi02_000375500</name>
</gene>
<evidence type="ECO:0000313" key="1">
    <source>
        <dbReference type="EMBL" id="GME72780.1"/>
    </source>
</evidence>
<accession>A0A9W6WHB0</accession>
<dbReference type="InterPro" id="IPR024297">
    <property type="entry name" value="Pho86"/>
</dbReference>
<keyword evidence="2" id="KW-1185">Reference proteome</keyword>
<reference evidence="1" key="1">
    <citation type="submission" date="2023-04" db="EMBL/GenBank/DDBJ databases">
        <title>Candida boidinii NBRC 10035.</title>
        <authorList>
            <person name="Ichikawa N."/>
            <person name="Sato H."/>
            <person name="Tonouchi N."/>
        </authorList>
    </citation>
    <scope>NUCLEOTIDE SEQUENCE</scope>
    <source>
        <strain evidence="1">NBRC 10035</strain>
    </source>
</reference>
<sequence>MSDEVPNNYDQYFGTDMKDYSQIELFSTSSTSKPNKSNKLNKLSSNEKKIVNKMKDNSYLIVYRSIPVAFILLQEEESNKKTIKSSDEDTDKVDENNNETLNFKVTSLGIRRIYIQSDMLLDLIGCQIKKILENPNYKKIKNFNIQIELYSFEEHDIKLLKKIGFKKLSESKLNDFLIGSIYGVTSQIYELNIRIEDIKK</sequence>
<dbReference type="AlphaFoldDB" id="A0A9W6WHB0"/>
<comment type="caution">
    <text evidence="1">The sequence shown here is derived from an EMBL/GenBank/DDBJ whole genome shotgun (WGS) entry which is preliminary data.</text>
</comment>
<name>A0A9W6WHB0_CANBO</name>
<protein>
    <submittedName>
        <fullName evidence="1">Unnamed protein product</fullName>
    </submittedName>
</protein>
<dbReference type="Pfam" id="PF11124">
    <property type="entry name" value="Pho86"/>
    <property type="match status" value="1"/>
</dbReference>
<proteinExistence type="predicted"/>
<evidence type="ECO:0000313" key="2">
    <source>
        <dbReference type="Proteomes" id="UP001165120"/>
    </source>
</evidence>
<dbReference type="EMBL" id="BSXN01001363">
    <property type="protein sequence ID" value="GME72780.1"/>
    <property type="molecule type" value="Genomic_DNA"/>
</dbReference>